<dbReference type="EMBL" id="JBFOLJ010000007">
    <property type="protein sequence ID" value="KAL2522736.1"/>
    <property type="molecule type" value="Genomic_DNA"/>
</dbReference>
<name>A0ABD1UC13_9LAMI</name>
<dbReference type="InterPro" id="IPR051283">
    <property type="entry name" value="Sec_Metabolite_Acyltrans"/>
</dbReference>
<protein>
    <submittedName>
        <fullName evidence="2">HXXXD-type acyl-transferase family protein</fullName>
    </submittedName>
</protein>
<dbReference type="Proteomes" id="UP001604277">
    <property type="component" value="Unassembled WGS sequence"/>
</dbReference>
<dbReference type="PANTHER" id="PTHR31896">
    <property type="entry name" value="FAMILY REGULATORY PROTEIN, PUTATIVE (AFU_ORTHOLOGUE AFUA_3G14730)-RELATED"/>
    <property type="match status" value="1"/>
</dbReference>
<evidence type="ECO:0000313" key="3">
    <source>
        <dbReference type="EMBL" id="KAL2522736.1"/>
    </source>
</evidence>
<dbReference type="AlphaFoldDB" id="A0ABD1UC13"/>
<keyword evidence="1" id="KW-0808">Transferase</keyword>
<evidence type="ECO:0000313" key="2">
    <source>
        <dbReference type="EMBL" id="KAL2522567.1"/>
    </source>
</evidence>
<evidence type="ECO:0000256" key="1">
    <source>
        <dbReference type="ARBA" id="ARBA00022679"/>
    </source>
</evidence>
<comment type="caution">
    <text evidence="2">The sequence shown here is derived from an EMBL/GenBank/DDBJ whole genome shotgun (WGS) entry which is preliminary data.</text>
</comment>
<dbReference type="InterPro" id="IPR023213">
    <property type="entry name" value="CAT-like_dom_sf"/>
</dbReference>
<reference evidence="4" key="2">
    <citation type="submission" date="2024-07" db="EMBL/GenBank/DDBJ databases">
        <title>Two chromosome-level genome assemblies of Korean endemic species Abeliophyllum distichum and Forsythia ovata (Oleaceae).</title>
        <authorList>
            <person name="Jang H."/>
        </authorList>
    </citation>
    <scope>NUCLEOTIDE SEQUENCE [LARGE SCALE GENOMIC DNA]</scope>
</reference>
<dbReference type="PANTHER" id="PTHR31896:SF43">
    <property type="entry name" value="PROTEIN ENHANCED PSEUDOMONAS SUSCEPTIBILITY 1"/>
    <property type="match status" value="1"/>
</dbReference>
<reference evidence="2" key="1">
    <citation type="submission" date="2024-07" db="EMBL/GenBank/DDBJ databases">
        <title>Two chromosome-level genome assemblies of Korean endemic species Abeliophyllum distichum and Forsythia ovata (Oleaceae).</title>
        <authorList>
            <person name="Mun J.H."/>
        </authorList>
    </citation>
    <scope>NUCLEOTIDE SEQUENCE</scope>
    <source>
        <strain evidence="2">KNKB202402200001</strain>
        <tissue evidence="2">Leaf</tissue>
    </source>
</reference>
<dbReference type="EMBL" id="JBFOLJ010000007">
    <property type="protein sequence ID" value="KAL2522567.1"/>
    <property type="molecule type" value="Genomic_DNA"/>
</dbReference>
<keyword evidence="4" id="KW-1185">Reference proteome</keyword>
<dbReference type="Pfam" id="PF02458">
    <property type="entry name" value="Transferase"/>
    <property type="match status" value="1"/>
</dbReference>
<sequence length="441" mass="49337">MAKLEEISTCIVQASEFAVAGPTRIELTPWDLRFLLLDANQKGLLFHKPETQDVQKDLIHHLQTSLSRTLDFFPPLAGRLGIDKFQDETECFFIDCNNDGAPFTHAIVHGLTVNDILNPKYVPEIVYSFFPLNGILNCEGTSNPLLAVQVTELEDGYFIGCSMNHCIADGTSFWHFFNSWCEISQGFDHPSKLPSLVRGFAPDHLNRPVKIPSLKKEVFDEFSQPPLKERIFNFRKENIAELKSRANDEIGKTFSGVSSLQALLAHTWRSIVRCRNVDDANQKTTFSLYIGTRNRVSPPLPEGYFGNGVYGGAATATQNELVTNGIGWAAHKLNQMIAAQTHEETRNYYEDWLKCPMLLKKGTRTNTFVVGSSPRFNVYGNDFGWGKPVAARGGLGNKFDGKLTIFPGVEEGSVDIEIRLTPQALHAMENDVEFMQVVTVN</sequence>
<accession>A0ABD1UC13</accession>
<proteinExistence type="predicted"/>
<dbReference type="Gene3D" id="3.30.559.10">
    <property type="entry name" value="Chloramphenicol acetyltransferase-like domain"/>
    <property type="match status" value="2"/>
</dbReference>
<dbReference type="GO" id="GO:0016740">
    <property type="term" value="F:transferase activity"/>
    <property type="evidence" value="ECO:0007669"/>
    <property type="project" value="UniProtKB-KW"/>
</dbReference>
<evidence type="ECO:0000313" key="4">
    <source>
        <dbReference type="Proteomes" id="UP001604277"/>
    </source>
</evidence>
<organism evidence="2 4">
    <name type="scientific">Forsythia ovata</name>
    <dbReference type="NCBI Taxonomy" id="205694"/>
    <lineage>
        <taxon>Eukaryota</taxon>
        <taxon>Viridiplantae</taxon>
        <taxon>Streptophyta</taxon>
        <taxon>Embryophyta</taxon>
        <taxon>Tracheophyta</taxon>
        <taxon>Spermatophyta</taxon>
        <taxon>Magnoliopsida</taxon>
        <taxon>eudicotyledons</taxon>
        <taxon>Gunneridae</taxon>
        <taxon>Pentapetalae</taxon>
        <taxon>asterids</taxon>
        <taxon>lamiids</taxon>
        <taxon>Lamiales</taxon>
        <taxon>Oleaceae</taxon>
        <taxon>Forsythieae</taxon>
        <taxon>Forsythia</taxon>
    </lineage>
</organism>
<gene>
    <name evidence="2" type="ORF">Fot_26490</name>
    <name evidence="3" type="ORF">Fot_26659</name>
</gene>